<protein>
    <submittedName>
        <fullName evidence="2">Uncharacterized protein</fullName>
    </submittedName>
</protein>
<feature type="compositionally biased region" description="Basic and acidic residues" evidence="1">
    <location>
        <begin position="362"/>
        <end position="376"/>
    </location>
</feature>
<feature type="region of interest" description="Disordered" evidence="1">
    <location>
        <begin position="622"/>
        <end position="739"/>
    </location>
</feature>
<feature type="compositionally biased region" description="Low complexity" evidence="1">
    <location>
        <begin position="535"/>
        <end position="550"/>
    </location>
</feature>
<feature type="non-terminal residue" evidence="2">
    <location>
        <position position="1"/>
    </location>
</feature>
<feature type="compositionally biased region" description="Polar residues" evidence="1">
    <location>
        <begin position="426"/>
        <end position="449"/>
    </location>
</feature>
<dbReference type="OrthoDB" id="5367052at2759"/>
<feature type="compositionally biased region" description="Low complexity" evidence="1">
    <location>
        <begin position="231"/>
        <end position="260"/>
    </location>
</feature>
<dbReference type="Proteomes" id="UP000258309">
    <property type="component" value="Unassembled WGS sequence"/>
</dbReference>
<feature type="compositionally biased region" description="Low complexity" evidence="1">
    <location>
        <begin position="325"/>
        <end position="353"/>
    </location>
</feature>
<dbReference type="STRING" id="5539.A0A3E2HD55"/>
<feature type="compositionally biased region" description="Low complexity" evidence="1">
    <location>
        <begin position="23"/>
        <end position="33"/>
    </location>
</feature>
<accession>A0A3E2HD55</accession>
<feature type="compositionally biased region" description="Polar residues" evidence="1">
    <location>
        <begin position="34"/>
        <end position="48"/>
    </location>
</feature>
<evidence type="ECO:0000256" key="1">
    <source>
        <dbReference type="SAM" id="MobiDB-lite"/>
    </source>
</evidence>
<reference evidence="2 3" key="1">
    <citation type="submission" date="2018-05" db="EMBL/GenBank/DDBJ databases">
        <title>Draft genome sequence of Scytalidium lignicola DSM 105466, a ubiquitous saprotrophic fungus.</title>
        <authorList>
            <person name="Buettner E."/>
            <person name="Gebauer A.M."/>
            <person name="Hofrichter M."/>
            <person name="Liers C."/>
            <person name="Kellner H."/>
        </authorList>
    </citation>
    <scope>NUCLEOTIDE SEQUENCE [LARGE SCALE GENOMIC DNA]</scope>
    <source>
        <strain evidence="2 3">DSM 105466</strain>
    </source>
</reference>
<feature type="compositionally biased region" description="Basic and acidic residues" evidence="1">
    <location>
        <begin position="1"/>
        <end position="13"/>
    </location>
</feature>
<dbReference type="EMBL" id="NCSJ02000079">
    <property type="protein sequence ID" value="RFU31277.1"/>
    <property type="molecule type" value="Genomic_DNA"/>
</dbReference>
<feature type="region of interest" description="Disordered" evidence="1">
    <location>
        <begin position="1"/>
        <end position="48"/>
    </location>
</feature>
<keyword evidence="3" id="KW-1185">Reference proteome</keyword>
<feature type="compositionally biased region" description="Polar residues" evidence="1">
    <location>
        <begin position="631"/>
        <end position="645"/>
    </location>
</feature>
<feature type="compositionally biased region" description="Polar residues" evidence="1">
    <location>
        <begin position="274"/>
        <end position="285"/>
    </location>
</feature>
<feature type="region of interest" description="Disordered" evidence="1">
    <location>
        <begin position="77"/>
        <end position="564"/>
    </location>
</feature>
<dbReference type="AlphaFoldDB" id="A0A3E2HD55"/>
<gene>
    <name evidence="2" type="ORF">B7463_g5042</name>
</gene>
<feature type="compositionally biased region" description="Low complexity" evidence="1">
    <location>
        <begin position="648"/>
        <end position="678"/>
    </location>
</feature>
<feature type="non-terminal residue" evidence="2">
    <location>
        <position position="1248"/>
    </location>
</feature>
<name>A0A3E2HD55_SCYLI</name>
<feature type="region of interest" description="Disordered" evidence="1">
    <location>
        <begin position="792"/>
        <end position="815"/>
    </location>
</feature>
<proteinExistence type="predicted"/>
<organism evidence="2 3">
    <name type="scientific">Scytalidium lignicola</name>
    <name type="common">Hyphomycete</name>
    <dbReference type="NCBI Taxonomy" id="5539"/>
    <lineage>
        <taxon>Eukaryota</taxon>
        <taxon>Fungi</taxon>
        <taxon>Dikarya</taxon>
        <taxon>Ascomycota</taxon>
        <taxon>Pezizomycotina</taxon>
        <taxon>Leotiomycetes</taxon>
        <taxon>Leotiomycetes incertae sedis</taxon>
        <taxon>Scytalidium</taxon>
    </lineage>
</organism>
<feature type="compositionally biased region" description="Low complexity" evidence="1">
    <location>
        <begin position="400"/>
        <end position="414"/>
    </location>
</feature>
<dbReference type="OMA" id="KYMGVPR"/>
<evidence type="ECO:0000313" key="3">
    <source>
        <dbReference type="Proteomes" id="UP000258309"/>
    </source>
</evidence>
<evidence type="ECO:0000313" key="2">
    <source>
        <dbReference type="EMBL" id="RFU31277.1"/>
    </source>
</evidence>
<sequence length="1248" mass="137668">MTSLRDQARRRLELNPITTQIAQQQQQQQQQQQHHLGSTPATAISASSFGAPFGYNPAIYNSTPVSAVRQYNPQQWFSSPAGASEQSSHYSSRPDPDVTIPAPPPYSPPRSQQQRVATMAAEDPASAISPATRAPPMNAYRPSPEISATPIFPPPPGGARARAGSAERQPFFNLSPFSRRSNAPEAPPPALEASREHVSHFRRSMVIRTDAPTPPPSDDDPSMFVDPAPPAARRCASAGAIGTPTSSRSRGSSVSRWEPGMPLPPPPPGPPPHSRSQSMNRTTDYVTAPPTRRSQPMSNLGPVPPTPAGWVEESLPSRGRSPNLTIDTSSITSSINSSSNNAGESNSGSSSSGLNRAGAVRGEPKSIRERRSESRTGKAIATTEEPSNNPWAEAITPADITLPLNTLTRRPTITKSTPRSGRSHLTDTPRSIDGNQRTPHSANLSTPGTAPNPESRGSTPRPPSSSRRPEAPTPPFSPSQSQMMQKEGSPAIPPKSLPTPPPQSRLSFTSPPRPISHILHAPIVDPIGTVPLTPSRPGSRQSSSRGPLPQEIAPDQFARSANERHQAFAIKEAAATTDEERVRIFADFIVSESRLRRDRYAAAIDAMGSEILELTRDLFRPSANSRRESGASRTSGWTPESTIDQRSNRGSMSNMSNSKDISLPSSEPTSGSASASPAKMRPDSSWWTEYRPSLSPIPSMSVSEAPDGSDSRGRPSSRWWEVSQEGSNGTPSARLERTKRESKYMGMPRELREAMQFETENPNHINGQASPGPSNGQVYGPNEYPPEKIGWHENPTSQPALHTAGKSPSPFSPAPVTPNPNHLDVSRLITLPPPYPRHHPAVNNNHPDLTSIRTAVRSISDFTEVQATKGRFLKTSSENREQLADATAKKRSSMRLNIQREIAAGQMTYAEAAVVEATALASEQDSTKEASKADFELFQTAVVLPLNDLLMDRINRATELFTQLRSKLFVDAQQQSPNLTQEEGDEQPELLEKLTLLKWIFEAREQLHREVYDLLSDRNDRYKEMVITPYRLSGNEGKSKNAIAFFADDAAKRKVEFEQEVLKRTEEFMDIIEENVVRGVEVQLSAFWDIAPSLSRLVEKIPRDGRELESFRIQIPQAEYEENPGYYDWPLQYLHSLLSHCEKSTYQFIESQINLLCLLHEVKGGVTAANCRLMRAQRLLQREREEEIDRELKEVEGDEEKRLTDDLKEKVRDVDKLWSEGLGSEIKGIRERIKGFLIERGGWCEDEE</sequence>
<feature type="compositionally biased region" description="Pro residues" evidence="1">
    <location>
        <begin position="261"/>
        <end position="273"/>
    </location>
</feature>
<comment type="caution">
    <text evidence="2">The sequence shown here is derived from an EMBL/GenBank/DDBJ whole genome shotgun (WGS) entry which is preliminary data.</text>
</comment>
<feature type="compositionally biased region" description="Pro residues" evidence="1">
    <location>
        <begin position="491"/>
        <end position="503"/>
    </location>
</feature>